<gene>
    <name evidence="2" type="ORF">ACAOBT_LOCUS9127</name>
</gene>
<name>A0A9P0KBA3_ACAOB</name>
<feature type="region of interest" description="Disordered" evidence="1">
    <location>
        <begin position="35"/>
        <end position="59"/>
    </location>
</feature>
<organism evidence="2 3">
    <name type="scientific">Acanthoscelides obtectus</name>
    <name type="common">Bean weevil</name>
    <name type="synonym">Bruchus obtectus</name>
    <dbReference type="NCBI Taxonomy" id="200917"/>
    <lineage>
        <taxon>Eukaryota</taxon>
        <taxon>Metazoa</taxon>
        <taxon>Ecdysozoa</taxon>
        <taxon>Arthropoda</taxon>
        <taxon>Hexapoda</taxon>
        <taxon>Insecta</taxon>
        <taxon>Pterygota</taxon>
        <taxon>Neoptera</taxon>
        <taxon>Endopterygota</taxon>
        <taxon>Coleoptera</taxon>
        <taxon>Polyphaga</taxon>
        <taxon>Cucujiformia</taxon>
        <taxon>Chrysomeloidea</taxon>
        <taxon>Chrysomelidae</taxon>
        <taxon>Bruchinae</taxon>
        <taxon>Bruchini</taxon>
        <taxon>Acanthoscelides</taxon>
    </lineage>
</organism>
<dbReference type="Proteomes" id="UP001152888">
    <property type="component" value="Unassembled WGS sequence"/>
</dbReference>
<dbReference type="EMBL" id="CAKOFQ010006778">
    <property type="protein sequence ID" value="CAH1970830.1"/>
    <property type="molecule type" value="Genomic_DNA"/>
</dbReference>
<comment type="caution">
    <text evidence="2">The sequence shown here is derived from an EMBL/GenBank/DDBJ whole genome shotgun (WGS) entry which is preliminary data.</text>
</comment>
<evidence type="ECO:0000313" key="2">
    <source>
        <dbReference type="EMBL" id="CAH1970830.1"/>
    </source>
</evidence>
<keyword evidence="3" id="KW-1185">Reference proteome</keyword>
<proteinExistence type="predicted"/>
<evidence type="ECO:0000256" key="1">
    <source>
        <dbReference type="SAM" id="MobiDB-lite"/>
    </source>
</evidence>
<sequence>MEVSDLPGWTSLLLRFTTGTSMFISILDQVLGSKEVHEEESTMETGMKLSSEEPGESQE</sequence>
<accession>A0A9P0KBA3</accession>
<dbReference type="AlphaFoldDB" id="A0A9P0KBA3"/>
<evidence type="ECO:0000313" key="3">
    <source>
        <dbReference type="Proteomes" id="UP001152888"/>
    </source>
</evidence>
<protein>
    <submittedName>
        <fullName evidence="2">Uncharacterized protein</fullName>
    </submittedName>
</protein>
<reference evidence="2" key="1">
    <citation type="submission" date="2022-03" db="EMBL/GenBank/DDBJ databases">
        <authorList>
            <person name="Sayadi A."/>
        </authorList>
    </citation>
    <scope>NUCLEOTIDE SEQUENCE</scope>
</reference>